<dbReference type="PROSITE" id="PS51318">
    <property type="entry name" value="TAT"/>
    <property type="match status" value="1"/>
</dbReference>
<protein>
    <submittedName>
        <fullName evidence="4">ABC transporter substrate-binding protein</fullName>
    </submittedName>
</protein>
<organism evidence="4 5">
    <name type="scientific">Salinirubrum litoreum</name>
    <dbReference type="NCBI Taxonomy" id="1126234"/>
    <lineage>
        <taxon>Archaea</taxon>
        <taxon>Methanobacteriati</taxon>
        <taxon>Methanobacteriota</taxon>
        <taxon>Stenosarchaea group</taxon>
        <taxon>Halobacteria</taxon>
        <taxon>Halobacteriales</taxon>
        <taxon>Haloferacaceae</taxon>
        <taxon>Salinirubrum</taxon>
    </lineage>
</organism>
<dbReference type="Pfam" id="PF01547">
    <property type="entry name" value="SBP_bac_1"/>
    <property type="match status" value="1"/>
</dbReference>
<dbReference type="InterPro" id="IPR050490">
    <property type="entry name" value="Bact_solute-bd_prot1"/>
</dbReference>
<evidence type="ECO:0000256" key="2">
    <source>
        <dbReference type="ARBA" id="ARBA00022448"/>
    </source>
</evidence>
<dbReference type="InterPro" id="IPR006059">
    <property type="entry name" value="SBP"/>
</dbReference>
<evidence type="ECO:0000256" key="3">
    <source>
        <dbReference type="ARBA" id="ARBA00022729"/>
    </source>
</evidence>
<evidence type="ECO:0000313" key="4">
    <source>
        <dbReference type="EMBL" id="MFC5369129.1"/>
    </source>
</evidence>
<dbReference type="SUPFAM" id="SSF53850">
    <property type="entry name" value="Periplasmic binding protein-like II"/>
    <property type="match status" value="1"/>
</dbReference>
<keyword evidence="2" id="KW-0813">Transport</keyword>
<gene>
    <name evidence="4" type="ORF">ACFPJ5_19545</name>
</gene>
<evidence type="ECO:0000256" key="1">
    <source>
        <dbReference type="ARBA" id="ARBA00008520"/>
    </source>
</evidence>
<accession>A0ABD5RGK7</accession>
<dbReference type="PANTHER" id="PTHR43649:SF34">
    <property type="entry name" value="ABC TRANSPORTER PERIPLASMIC-BINDING PROTEIN YCJN-RELATED"/>
    <property type="match status" value="1"/>
</dbReference>
<dbReference type="AlphaFoldDB" id="A0ABD5RGK7"/>
<name>A0ABD5RGK7_9EURY</name>
<dbReference type="Gene3D" id="3.40.190.10">
    <property type="entry name" value="Periplasmic binding protein-like II"/>
    <property type="match status" value="1"/>
</dbReference>
<keyword evidence="3" id="KW-0732">Signal</keyword>
<proteinExistence type="inferred from homology"/>
<comment type="caution">
    <text evidence="4">The sequence shown here is derived from an EMBL/GenBank/DDBJ whole genome shotgun (WGS) entry which is preliminary data.</text>
</comment>
<comment type="similarity">
    <text evidence="1">Belongs to the bacterial solute-binding protein 1 family.</text>
</comment>
<dbReference type="RefSeq" id="WP_227231184.1">
    <property type="nucleotide sequence ID" value="NZ_JAJCVJ010000003.1"/>
</dbReference>
<evidence type="ECO:0000313" key="5">
    <source>
        <dbReference type="Proteomes" id="UP001596201"/>
    </source>
</evidence>
<dbReference type="InterPro" id="IPR006311">
    <property type="entry name" value="TAT_signal"/>
</dbReference>
<sequence length="444" mass="47419">MAGHGNGQHTAAVTDALSRRRLLQLGGTAAAAGLAGCTGGGGGADEIDYWNIHNGDDFRGPINGIVDGFEESNGTTVNTRYVDNDDIAEQLSSAVASDTLPNVGLLAIQTIQRLGADGSLAPESTTAVIEEIGTDDFRDGPLQFMSSGDGGYYGVPADAWVQGIWYRRSAFEEAGLDEPVTWDAILEAAETFHDPDNDTYGIGFGTQVDAYARQCFTQFARSNGARVLDADANVVFDSDAMVETLEYYQELGQYTPGSVTFDDTRNLYGNEQEHMFLYSSYLLPDLLSDEGEEMVQDTALAPATENTRRSTYGQVLGHAIFGAGDAALTASEDLVTHIMSGDSYVSWVHTNPGGTMPVRQSTAESDAYRDNDIISAWGETIGQISSALGNMDRFDVVEGTLLPEFGQISSQSLVAEAVNRVVINGDDPETVATEQAEAMRSALS</sequence>
<keyword evidence="5" id="KW-1185">Reference proteome</keyword>
<dbReference type="EMBL" id="JBHSKX010000004">
    <property type="protein sequence ID" value="MFC5369129.1"/>
    <property type="molecule type" value="Genomic_DNA"/>
</dbReference>
<reference evidence="4 5" key="1">
    <citation type="journal article" date="2019" name="Int. J. Syst. Evol. Microbiol.">
        <title>The Global Catalogue of Microorganisms (GCM) 10K type strain sequencing project: providing services to taxonomists for standard genome sequencing and annotation.</title>
        <authorList>
            <consortium name="The Broad Institute Genomics Platform"/>
            <consortium name="The Broad Institute Genome Sequencing Center for Infectious Disease"/>
            <person name="Wu L."/>
            <person name="Ma J."/>
        </authorList>
    </citation>
    <scope>NUCLEOTIDE SEQUENCE [LARGE SCALE GENOMIC DNA]</scope>
    <source>
        <strain evidence="4 5">CGMCC 1.12237</strain>
    </source>
</reference>
<dbReference type="Proteomes" id="UP001596201">
    <property type="component" value="Unassembled WGS sequence"/>
</dbReference>
<dbReference type="PANTHER" id="PTHR43649">
    <property type="entry name" value="ARABINOSE-BINDING PROTEIN-RELATED"/>
    <property type="match status" value="1"/>
</dbReference>